<organism evidence="4 5">
    <name type="scientific">Treponema lecithinolyticum ATCC 700332</name>
    <dbReference type="NCBI Taxonomy" id="1321815"/>
    <lineage>
        <taxon>Bacteria</taxon>
        <taxon>Pseudomonadati</taxon>
        <taxon>Spirochaetota</taxon>
        <taxon>Spirochaetia</taxon>
        <taxon>Spirochaetales</taxon>
        <taxon>Treponemataceae</taxon>
        <taxon>Treponema</taxon>
    </lineage>
</organism>
<accession>A0ABN0NXK2</accession>
<dbReference type="SMART" id="SM00248">
    <property type="entry name" value="ANK"/>
    <property type="match status" value="3"/>
</dbReference>
<dbReference type="PROSITE" id="PS50088">
    <property type="entry name" value="ANK_REPEAT"/>
    <property type="match status" value="3"/>
</dbReference>
<name>A0ABN0NXK2_TRELE</name>
<proteinExistence type="predicted"/>
<keyword evidence="2 3" id="KW-0040">ANK repeat</keyword>
<evidence type="ECO:0000313" key="5">
    <source>
        <dbReference type="Proteomes" id="UP000016649"/>
    </source>
</evidence>
<keyword evidence="1" id="KW-0677">Repeat</keyword>
<dbReference type="InterPro" id="IPR036770">
    <property type="entry name" value="Ankyrin_rpt-contain_sf"/>
</dbReference>
<evidence type="ECO:0000256" key="3">
    <source>
        <dbReference type="PROSITE-ProRule" id="PRU00023"/>
    </source>
</evidence>
<dbReference type="PANTHER" id="PTHR24171:SF8">
    <property type="entry name" value="BRCA1-ASSOCIATED RING DOMAIN PROTEIN 1"/>
    <property type="match status" value="1"/>
</dbReference>
<feature type="repeat" description="ANK" evidence="3">
    <location>
        <begin position="255"/>
        <end position="287"/>
    </location>
</feature>
<keyword evidence="5" id="KW-1185">Reference proteome</keyword>
<comment type="caution">
    <text evidence="4">The sequence shown here is derived from an EMBL/GenBank/DDBJ whole genome shotgun (WGS) entry which is preliminary data.</text>
</comment>
<reference evidence="4 5" key="1">
    <citation type="submission" date="2013-08" db="EMBL/GenBank/DDBJ databases">
        <authorList>
            <person name="Weinstock G."/>
            <person name="Sodergren E."/>
            <person name="Wylie T."/>
            <person name="Fulton L."/>
            <person name="Fulton R."/>
            <person name="Fronick C."/>
            <person name="O'Laughlin M."/>
            <person name="Godfrey J."/>
            <person name="Miner T."/>
            <person name="Herter B."/>
            <person name="Appelbaum E."/>
            <person name="Cordes M."/>
            <person name="Lek S."/>
            <person name="Wollam A."/>
            <person name="Pepin K.H."/>
            <person name="Palsikar V.B."/>
            <person name="Mitreva M."/>
            <person name="Wilson R.K."/>
        </authorList>
    </citation>
    <scope>NUCLEOTIDE SEQUENCE [LARGE SCALE GENOMIC DNA]</scope>
    <source>
        <strain evidence="4 5">ATCC 700332</strain>
    </source>
</reference>
<dbReference type="InterPro" id="IPR002110">
    <property type="entry name" value="Ankyrin_rpt"/>
</dbReference>
<feature type="repeat" description="ANK" evidence="3">
    <location>
        <begin position="222"/>
        <end position="254"/>
    </location>
</feature>
<protein>
    <submittedName>
        <fullName evidence="4">Ankyrin repeat protein</fullName>
    </submittedName>
</protein>
<dbReference type="SUPFAM" id="SSF48403">
    <property type="entry name" value="Ankyrin repeat"/>
    <property type="match status" value="1"/>
</dbReference>
<dbReference type="EMBL" id="AWVH01000039">
    <property type="protein sequence ID" value="ERJ92057.1"/>
    <property type="molecule type" value="Genomic_DNA"/>
</dbReference>
<evidence type="ECO:0000256" key="2">
    <source>
        <dbReference type="ARBA" id="ARBA00023043"/>
    </source>
</evidence>
<sequence length="313" mass="34068">MAYTVQMNWLVFAGKTDKKQADQIASFFNSKKVNCTVIKADGEVFKCEPDYNEQSVKDVHELLNETTHCVCVGMNGIALSPLFMYAVGLLSGKNIPVFLTPSGGALPPYISDMFGKTFADTATLLKALENDFPLFFKLEAQAAAKKKLFEAGIPLTPDSFSEYIGRGDCDVCELFAEAGMDSNVRDSAGTPMLCIAARSGRLAMIKWLMERGADINIVSKDRGYTPLMDAVWKNDYNMAEFLVTAGADMNVIGKDGQPLMVLAVGISNLKICKLLLKSGADISLTDHMGMSALGYAKLFKKQAIVDLFDAAKK</sequence>
<feature type="repeat" description="ANK" evidence="3">
    <location>
        <begin position="188"/>
        <end position="220"/>
    </location>
</feature>
<gene>
    <name evidence="4" type="ORF">HMPREF9193_01715</name>
</gene>
<evidence type="ECO:0000313" key="4">
    <source>
        <dbReference type="EMBL" id="ERJ92057.1"/>
    </source>
</evidence>
<evidence type="ECO:0000256" key="1">
    <source>
        <dbReference type="ARBA" id="ARBA00022737"/>
    </source>
</evidence>
<dbReference type="Pfam" id="PF00023">
    <property type="entry name" value="Ank"/>
    <property type="match status" value="1"/>
</dbReference>
<dbReference type="Gene3D" id="1.25.40.20">
    <property type="entry name" value="Ankyrin repeat-containing domain"/>
    <property type="match status" value="1"/>
</dbReference>
<dbReference type="PANTHER" id="PTHR24171">
    <property type="entry name" value="ANKYRIN REPEAT DOMAIN-CONTAINING PROTEIN 39-RELATED"/>
    <property type="match status" value="1"/>
</dbReference>
<dbReference type="Proteomes" id="UP000016649">
    <property type="component" value="Unassembled WGS sequence"/>
</dbReference>
<dbReference type="PROSITE" id="PS50297">
    <property type="entry name" value="ANK_REP_REGION"/>
    <property type="match status" value="3"/>
</dbReference>
<dbReference type="Pfam" id="PF12796">
    <property type="entry name" value="Ank_2"/>
    <property type="match status" value="1"/>
</dbReference>